<protein>
    <submittedName>
        <fullName evidence="1">Uncharacterized protein</fullName>
    </submittedName>
</protein>
<name>A0ACC0MQ79_RHOML</name>
<dbReference type="Proteomes" id="UP001062846">
    <property type="component" value="Chromosome 8"/>
</dbReference>
<dbReference type="EMBL" id="CM046395">
    <property type="protein sequence ID" value="KAI8543191.1"/>
    <property type="molecule type" value="Genomic_DNA"/>
</dbReference>
<sequence length="369" mass="41079">MDMIIAKAKMSSNKRKRTPYTYLSQDQKDRINANKRASYHRNKKRLDELFPVGIEDQISAEENITSSLFLDNIEEHAYGDQHLFPAYATTNTKNAGPSTAPSPLARSELYVIFAILEVGERKPANRSYVTDVKVVDQRCIANSNKIKQLPSITPIKPFMLALASTSSDDPVKIINLPTSVEKTQFINIEGIAKVVDFNQRFCYLACSLCNKASNAHQNQDLWCNYCAKKVPPLIRIKFSIQIEDATGAIEATVFPEIAETIYGLTGFNITSTAPGESLSPELLHKLSEPKDSKITLRAYMYTYAGISQLRFTVHSMSIQATSEQLIGTAERLALPPSTPAKREKPHTPSTSEDPAQINPVKKPKLAKNE</sequence>
<proteinExistence type="predicted"/>
<keyword evidence="2" id="KW-1185">Reference proteome</keyword>
<comment type="caution">
    <text evidence="1">The sequence shown here is derived from an EMBL/GenBank/DDBJ whole genome shotgun (WGS) entry which is preliminary data.</text>
</comment>
<accession>A0ACC0MQ79</accession>
<organism evidence="1 2">
    <name type="scientific">Rhododendron molle</name>
    <name type="common">Chinese azalea</name>
    <name type="synonym">Azalea mollis</name>
    <dbReference type="NCBI Taxonomy" id="49168"/>
    <lineage>
        <taxon>Eukaryota</taxon>
        <taxon>Viridiplantae</taxon>
        <taxon>Streptophyta</taxon>
        <taxon>Embryophyta</taxon>
        <taxon>Tracheophyta</taxon>
        <taxon>Spermatophyta</taxon>
        <taxon>Magnoliopsida</taxon>
        <taxon>eudicotyledons</taxon>
        <taxon>Gunneridae</taxon>
        <taxon>Pentapetalae</taxon>
        <taxon>asterids</taxon>
        <taxon>Ericales</taxon>
        <taxon>Ericaceae</taxon>
        <taxon>Ericoideae</taxon>
        <taxon>Rhodoreae</taxon>
        <taxon>Rhododendron</taxon>
    </lineage>
</organism>
<reference evidence="1" key="1">
    <citation type="submission" date="2022-02" db="EMBL/GenBank/DDBJ databases">
        <title>Plant Genome Project.</title>
        <authorList>
            <person name="Zhang R.-G."/>
        </authorList>
    </citation>
    <scope>NUCLEOTIDE SEQUENCE</scope>
    <source>
        <strain evidence="1">AT1</strain>
    </source>
</reference>
<evidence type="ECO:0000313" key="2">
    <source>
        <dbReference type="Proteomes" id="UP001062846"/>
    </source>
</evidence>
<evidence type="ECO:0000313" key="1">
    <source>
        <dbReference type="EMBL" id="KAI8543191.1"/>
    </source>
</evidence>
<gene>
    <name evidence="1" type="ORF">RHMOL_Rhmol08G0198700</name>
</gene>